<dbReference type="GeneID" id="42865465"/>
<dbReference type="EMBL" id="ABYS02000009">
    <property type="protein sequence ID" value="EEP20708.1"/>
    <property type="molecule type" value="Genomic_DNA"/>
</dbReference>
<dbReference type="InterPro" id="IPR022300">
    <property type="entry name" value="PPK2-rel_1"/>
</dbReference>
<dbReference type="GO" id="GO:0006797">
    <property type="term" value="P:polyphosphate metabolic process"/>
    <property type="evidence" value="ECO:0007669"/>
    <property type="project" value="InterPro"/>
</dbReference>
<evidence type="ECO:0000313" key="3">
    <source>
        <dbReference type="EMBL" id="EEP20708.1"/>
    </source>
</evidence>
<dbReference type="InterPro" id="IPR022488">
    <property type="entry name" value="PPK2-related"/>
</dbReference>
<comment type="caution">
    <text evidence="3">The sequence shown here is derived from an EMBL/GenBank/DDBJ whole genome shotgun (WGS) entry which is preliminary data.</text>
</comment>
<dbReference type="PANTHER" id="PTHR34383:SF3">
    <property type="entry name" value="POLYPHOSPHATE:AMP PHOSPHOTRANSFERASE"/>
    <property type="match status" value="1"/>
</dbReference>
<evidence type="ECO:0000256" key="1">
    <source>
        <dbReference type="SAM" id="MobiDB-lite"/>
    </source>
</evidence>
<feature type="domain" description="Polyphosphate kinase-2-related" evidence="2">
    <location>
        <begin position="122"/>
        <end position="319"/>
    </location>
</feature>
<dbReference type="RefSeq" id="WP_003826921.1">
    <property type="nucleotide sequence ID" value="NZ_AP012322.1"/>
</dbReference>
<dbReference type="eggNOG" id="COG2326">
    <property type="taxonomic scope" value="Bacteria"/>
</dbReference>
<evidence type="ECO:0000259" key="2">
    <source>
        <dbReference type="Pfam" id="PF03976"/>
    </source>
</evidence>
<dbReference type="Pfam" id="PF03976">
    <property type="entry name" value="PPK2"/>
    <property type="match status" value="1"/>
</dbReference>
<dbReference type="InterPro" id="IPR027417">
    <property type="entry name" value="P-loop_NTPase"/>
</dbReference>
<keyword evidence="3" id="KW-0808">Transferase</keyword>
<gene>
    <name evidence="3" type="ORF">BIFANG_03277</name>
</gene>
<evidence type="ECO:0000313" key="4">
    <source>
        <dbReference type="Proteomes" id="UP000006408"/>
    </source>
</evidence>
<dbReference type="AlphaFoldDB" id="C4FG12"/>
<organism evidence="3 4">
    <name type="scientific">Bifidobacterium angulatum DSM 20098 = JCM 7096</name>
    <dbReference type="NCBI Taxonomy" id="518635"/>
    <lineage>
        <taxon>Bacteria</taxon>
        <taxon>Bacillati</taxon>
        <taxon>Actinomycetota</taxon>
        <taxon>Actinomycetes</taxon>
        <taxon>Bifidobacteriales</taxon>
        <taxon>Bifidobacteriaceae</taxon>
        <taxon>Bifidobacterium</taxon>
    </lineage>
</organism>
<dbReference type="Gene3D" id="3.40.50.300">
    <property type="entry name" value="P-loop containing nucleotide triphosphate hydrolases"/>
    <property type="match status" value="1"/>
</dbReference>
<keyword evidence="4" id="KW-1185">Reference proteome</keyword>
<dbReference type="PATRIC" id="fig|518635.7.peg.1166"/>
<proteinExistence type="predicted"/>
<dbReference type="SUPFAM" id="SSF52540">
    <property type="entry name" value="P-loop containing nucleoside triphosphate hydrolases"/>
    <property type="match status" value="1"/>
</dbReference>
<dbReference type="PANTHER" id="PTHR34383">
    <property type="entry name" value="POLYPHOSPHATE:AMP PHOSPHOTRANSFERASE-RELATED"/>
    <property type="match status" value="1"/>
</dbReference>
<reference evidence="3" key="1">
    <citation type="submission" date="2009-04" db="EMBL/GenBank/DDBJ databases">
        <authorList>
            <person name="Weinstock G."/>
            <person name="Sodergren E."/>
            <person name="Clifton S."/>
            <person name="Fulton L."/>
            <person name="Fulton B."/>
            <person name="Courtney L."/>
            <person name="Fronick C."/>
            <person name="Harrison M."/>
            <person name="Strong C."/>
            <person name="Farmer C."/>
            <person name="Delahaunty K."/>
            <person name="Markovic C."/>
            <person name="Hall O."/>
            <person name="Minx P."/>
            <person name="Tomlinson C."/>
            <person name="Mitreva M."/>
            <person name="Nelson J."/>
            <person name="Hou S."/>
            <person name="Wollam A."/>
            <person name="Pepin K.H."/>
            <person name="Johnson M."/>
            <person name="Bhonagiri V."/>
            <person name="Nash W.E."/>
            <person name="Warren W."/>
            <person name="Chinwalla A."/>
            <person name="Mardis E.R."/>
            <person name="Wilson R.K."/>
        </authorList>
    </citation>
    <scope>NUCLEOTIDE SEQUENCE [LARGE SCALE GENOMIC DNA]</scope>
    <source>
        <strain evidence="3">DSM 20098</strain>
    </source>
</reference>
<sequence length="343" mass="39677">MGTGSNIGKEADMADKDAKKGIAKDSDTERTLNKIENHLDTIRRAKTVSVRLAHVAKVSELLSSVWDLPPAQLLRFHSDMDVREVDPHALPGWGGDRGDAEHFMQISSLSIARYQRLLYANGTKKSNKRLLIVLQGMDASGKGGIVRHVFSQGDPMGIHYHGFGAPTDEERQHDYLWRVKRQLPQNGWIGIFDRSHYEDIVMPRIYGTVPEDQWRARYDEINTFEHDLVAGGCTILKIFLVSSKEEQKKHFLDRLDDPTKYWKFDPSDLEARERWDEYMDAWQEVFEKTSTDDAPWYIVPADNRWYSRAVASELLRISMRNMNLMWPPLSVDADEMRRRLEND</sequence>
<name>C4FG12_9BIFI</name>
<feature type="compositionally biased region" description="Basic and acidic residues" evidence="1">
    <location>
        <begin position="9"/>
        <end position="27"/>
    </location>
</feature>
<dbReference type="Proteomes" id="UP000006408">
    <property type="component" value="Unassembled WGS sequence"/>
</dbReference>
<dbReference type="NCBIfam" id="TIGR03709">
    <property type="entry name" value="PPK2_rel_1"/>
    <property type="match status" value="1"/>
</dbReference>
<dbReference type="STRING" id="1683.Bang102_007995"/>
<accession>C4FG12</accession>
<dbReference type="EC" id="2.7.4.-" evidence="3"/>
<dbReference type="GO" id="GO:0016776">
    <property type="term" value="F:phosphotransferase activity, phosphate group as acceptor"/>
    <property type="evidence" value="ECO:0007669"/>
    <property type="project" value="InterPro"/>
</dbReference>
<protein>
    <submittedName>
        <fullName evidence="3">Polyphosphate:nucleotide phosphotransferase, PPK2 family</fullName>
        <ecNumber evidence="3">2.7.4.-</ecNumber>
    </submittedName>
</protein>
<dbReference type="HOGENOM" id="CLU_048699_1_2_11"/>
<feature type="region of interest" description="Disordered" evidence="1">
    <location>
        <begin position="1"/>
        <end position="27"/>
    </location>
</feature>